<dbReference type="PATRIC" id="fig|299146.4.peg.5740"/>
<evidence type="ECO:0008006" key="3">
    <source>
        <dbReference type="Google" id="ProtNLM"/>
    </source>
</evidence>
<proteinExistence type="predicted"/>
<sequence>MSGRSVRLPRFDNRHDRSVRKATGKEIDVNIRRWSAGVLAAALFVPGLAACKSEADSPAAGSSAAAEKPADPKEALAASTKELQKGNFTFAIKGGELNGSGTVHLPSKSAEMKMETGQAAEDLSMSMHLVFIDNDSWVKLELGGPMADSVPAFKAMKGKYQHLDRSKLDGVKELNFDFADVDPAGAEKMINAITDVKQTGEGAYAGTIDATKATDSDLLDADTVKALGAGASAVPFTAKVDAQGRLTEFAVEVPAADSGKAQTLTVTYADYGSAAAVKAPPAGEVVEASDQLYEIFKG</sequence>
<protein>
    <recommendedName>
        <fullName evidence="3">Lipoprotein</fullName>
    </recommendedName>
</protein>
<evidence type="ECO:0000313" key="1">
    <source>
        <dbReference type="EMBL" id="SBT54606.1"/>
    </source>
</evidence>
<dbReference type="AlphaFoldDB" id="A0A1A9AEN6"/>
<evidence type="ECO:0000313" key="2">
    <source>
        <dbReference type="Proteomes" id="UP000198765"/>
    </source>
</evidence>
<accession>A0A1A9AEN6</accession>
<dbReference type="EMBL" id="LT594324">
    <property type="protein sequence ID" value="SBT54606.1"/>
    <property type="molecule type" value="Genomic_DNA"/>
</dbReference>
<reference evidence="1 2" key="1">
    <citation type="submission" date="2016-06" db="EMBL/GenBank/DDBJ databases">
        <authorList>
            <person name="Kjaerup R.B."/>
            <person name="Dalgaard T.S."/>
            <person name="Juul-Madsen H.R."/>
        </authorList>
    </citation>
    <scope>NUCLEOTIDE SEQUENCE [LARGE SCALE GENOMIC DNA]</scope>
    <source>
        <strain evidence="1 2">DSM 45248</strain>
    </source>
</reference>
<dbReference type="Proteomes" id="UP000198765">
    <property type="component" value="Chromosome I"/>
</dbReference>
<dbReference type="Gene3D" id="2.50.20.20">
    <property type="match status" value="1"/>
</dbReference>
<keyword evidence="2" id="KW-1185">Reference proteome</keyword>
<name>A0A1A9AEN6_9ACTN</name>
<gene>
    <name evidence="1" type="ORF">GA0070621_5562</name>
</gene>
<organism evidence="1 2">
    <name type="scientific">Micromonospora narathiwatensis</name>
    <dbReference type="NCBI Taxonomy" id="299146"/>
    <lineage>
        <taxon>Bacteria</taxon>
        <taxon>Bacillati</taxon>
        <taxon>Actinomycetota</taxon>
        <taxon>Actinomycetes</taxon>
        <taxon>Micromonosporales</taxon>
        <taxon>Micromonosporaceae</taxon>
        <taxon>Micromonospora</taxon>
    </lineage>
</organism>